<name>A0A1G7FND2_9BACT</name>
<dbReference type="Proteomes" id="UP000182427">
    <property type="component" value="Chromosome I"/>
</dbReference>
<evidence type="ECO:0000313" key="1">
    <source>
        <dbReference type="EMBL" id="SDE77422.1"/>
    </source>
</evidence>
<keyword evidence="2" id="KW-1185">Reference proteome</keyword>
<evidence type="ECO:0000313" key="2">
    <source>
        <dbReference type="Proteomes" id="UP000182427"/>
    </source>
</evidence>
<protein>
    <submittedName>
        <fullName evidence="1">Uncharacterized protein</fullName>
    </submittedName>
</protein>
<dbReference type="EMBL" id="LT629690">
    <property type="protein sequence ID" value="SDE77422.1"/>
    <property type="molecule type" value="Genomic_DNA"/>
</dbReference>
<sequence>MLVAFASVTISPIGFLAAQTPPQSKKLDLQQPFHAPSAWQLVVTEGPPTKDYGDNDAPGALTLCLHKGSSGPCVSGLVTPPLRTTTPDDPIAWEPHYLQIAKLVYPSGLQAAPLLLIVTGSLNAGNGNQIVSTQLISYDAEKDMFQRVYQKSTGHNNNEEVRFVDHGLLQGSVISAEPQQHLPYGYWIVVNQRMGGEYHQVLRYGSATRYNDGNQLSVIDSEMLAIERRLGLWKPGDPLPVPEHMKNCLKPVLRHDELWCR</sequence>
<reference evidence="1 2" key="1">
    <citation type="submission" date="2016-10" db="EMBL/GenBank/DDBJ databases">
        <authorList>
            <person name="de Groot N.N."/>
        </authorList>
    </citation>
    <scope>NUCLEOTIDE SEQUENCE [LARGE SCALE GENOMIC DNA]</scope>
    <source>
        <strain evidence="1 2">GAS232</strain>
    </source>
</reference>
<gene>
    <name evidence="1" type="ORF">SAMN05444167_0402</name>
</gene>
<accession>A0A1G7FND2</accession>
<dbReference type="AlphaFoldDB" id="A0A1G7FND2"/>
<proteinExistence type="predicted"/>
<organism evidence="1 2">
    <name type="scientific">Terriglobus roseus</name>
    <dbReference type="NCBI Taxonomy" id="392734"/>
    <lineage>
        <taxon>Bacteria</taxon>
        <taxon>Pseudomonadati</taxon>
        <taxon>Acidobacteriota</taxon>
        <taxon>Terriglobia</taxon>
        <taxon>Terriglobales</taxon>
        <taxon>Acidobacteriaceae</taxon>
        <taxon>Terriglobus</taxon>
    </lineage>
</organism>